<comment type="caution">
    <text evidence="6">The sequence shown here is derived from an EMBL/GenBank/DDBJ whole genome shotgun (WGS) entry which is preliminary data.</text>
</comment>
<dbReference type="RefSeq" id="WP_368802126.1">
    <property type="nucleotide sequence ID" value="NZ_JAZHFV010000002.1"/>
</dbReference>
<feature type="domain" description="Calcineurin-like phosphoesterase" evidence="4">
    <location>
        <begin position="55"/>
        <end position="276"/>
    </location>
</feature>
<keyword evidence="3" id="KW-0378">Hydrolase</keyword>
<dbReference type="Pfam" id="PF02872">
    <property type="entry name" value="5_nucleotid_C"/>
    <property type="match status" value="1"/>
</dbReference>
<gene>
    <name evidence="6" type="ORF">V1479_06055</name>
</gene>
<dbReference type="SUPFAM" id="SSF56300">
    <property type="entry name" value="Metallo-dependent phosphatases"/>
    <property type="match status" value="1"/>
</dbReference>
<evidence type="ECO:0000259" key="5">
    <source>
        <dbReference type="Pfam" id="PF02872"/>
    </source>
</evidence>
<dbReference type="PANTHER" id="PTHR11575:SF24">
    <property type="entry name" value="5'-NUCLEOTIDASE"/>
    <property type="match status" value="1"/>
</dbReference>
<dbReference type="Proteomes" id="UP001559025">
    <property type="component" value="Unassembled WGS sequence"/>
</dbReference>
<dbReference type="PROSITE" id="PS00786">
    <property type="entry name" value="5_NUCLEOTIDASE_2"/>
    <property type="match status" value="1"/>
</dbReference>
<dbReference type="InterPro" id="IPR006146">
    <property type="entry name" value="5'-Nucleotdase_CS"/>
</dbReference>
<dbReference type="InterPro" id="IPR006311">
    <property type="entry name" value="TAT_signal"/>
</dbReference>
<dbReference type="InterPro" id="IPR006179">
    <property type="entry name" value="5_nucleotidase/apyrase"/>
</dbReference>
<reference evidence="6 7" key="1">
    <citation type="submission" date="2024-01" db="EMBL/GenBank/DDBJ databases">
        <title>New evidence supports the origin of RcGTA from prophage.</title>
        <authorList>
            <person name="Xu Y."/>
            <person name="Liu B."/>
            <person name="Chen F."/>
        </authorList>
    </citation>
    <scope>NUCLEOTIDE SEQUENCE [LARGE SCALE GENOMIC DNA]</scope>
    <source>
        <strain evidence="6 7">CBW1107-2</strain>
    </source>
</reference>
<dbReference type="EMBL" id="JAZHFV010000002">
    <property type="protein sequence ID" value="MEX4006860.1"/>
    <property type="molecule type" value="Genomic_DNA"/>
</dbReference>
<dbReference type="Gene3D" id="3.90.780.10">
    <property type="entry name" value="5'-Nucleotidase, C-terminal domain"/>
    <property type="match status" value="1"/>
</dbReference>
<evidence type="ECO:0000256" key="2">
    <source>
        <dbReference type="ARBA" id="ARBA00022729"/>
    </source>
</evidence>
<protein>
    <submittedName>
        <fullName evidence="6">5'-nucleotidase C-terminal domain-containing protein</fullName>
    </submittedName>
</protein>
<dbReference type="InterPro" id="IPR036907">
    <property type="entry name" value="5'-Nucleotdase_C_sf"/>
</dbReference>
<keyword evidence="2" id="KW-0732">Signal</keyword>
<organism evidence="6 7">
    <name type="scientific">Neoaquamicrobium sediminum</name>
    <dbReference type="NCBI Taxonomy" id="1849104"/>
    <lineage>
        <taxon>Bacteria</taxon>
        <taxon>Pseudomonadati</taxon>
        <taxon>Pseudomonadota</taxon>
        <taxon>Alphaproteobacteria</taxon>
        <taxon>Hyphomicrobiales</taxon>
        <taxon>Phyllobacteriaceae</taxon>
        <taxon>Neoaquamicrobium</taxon>
    </lineage>
</organism>
<proteinExistence type="inferred from homology"/>
<keyword evidence="7" id="KW-1185">Reference proteome</keyword>
<evidence type="ECO:0000313" key="7">
    <source>
        <dbReference type="Proteomes" id="UP001559025"/>
    </source>
</evidence>
<dbReference type="PROSITE" id="PS51318">
    <property type="entry name" value="TAT"/>
    <property type="match status" value="1"/>
</dbReference>
<dbReference type="Pfam" id="PF00149">
    <property type="entry name" value="Metallophos"/>
    <property type="match status" value="1"/>
</dbReference>
<name>A0ABV3WQM9_9HYPH</name>
<feature type="domain" description="5'-Nucleotidase C-terminal" evidence="5">
    <location>
        <begin position="371"/>
        <end position="524"/>
    </location>
</feature>
<evidence type="ECO:0000256" key="1">
    <source>
        <dbReference type="ARBA" id="ARBA00006654"/>
    </source>
</evidence>
<dbReference type="Gene3D" id="3.60.21.10">
    <property type="match status" value="1"/>
</dbReference>
<dbReference type="PRINTS" id="PR01607">
    <property type="entry name" value="APYRASEFAMLY"/>
</dbReference>
<comment type="similarity">
    <text evidence="1 3">Belongs to the 5'-nucleotidase family.</text>
</comment>
<dbReference type="CDD" id="cd07409">
    <property type="entry name" value="MPP_CD73_N"/>
    <property type="match status" value="1"/>
</dbReference>
<dbReference type="InterPro" id="IPR008334">
    <property type="entry name" value="5'-Nucleotdase_C"/>
</dbReference>
<dbReference type="SUPFAM" id="SSF55816">
    <property type="entry name" value="5'-nucleotidase (syn. UDP-sugar hydrolase), C-terminal domain"/>
    <property type="match status" value="1"/>
</dbReference>
<dbReference type="InterPro" id="IPR029052">
    <property type="entry name" value="Metallo-depent_PP-like"/>
</dbReference>
<keyword evidence="3" id="KW-0547">Nucleotide-binding</keyword>
<sequence length="565" mass="59912">MSSNDKKNAGGTPETALSRRRFLQVAGASLVVAGGVSTGHFSMTSARAQGAYKLNVLHINDMHSRVESISKYNSTCSAEDAGEGKCFGGFGRLATKIRERRKEIEDAGENVITLDAGDQFQGSLFYTTYRGKAEGEFMNKIGFDTMALGNHEFDNGPDNLADFVDLVEFPVVCGNLTVAESEKLHGKVAEWSILEAGGEKIGILSVLTADTVVTSSPGPNVSFGDEIEYLTDAVSRIRAEGVNKVLLLSHVGFTRDQEIAAAVEGISAIIGGHSHTLLSNTEEGAPAYATLVENPAGRAVPIVQAGAYSKHLGDLTLVFDADGYVAEATGDTRILDASIEPDPEIEARIKELAGPIETLKATEVAEVAAPIDGSRETCRAKECEMGNLVTDAILARTADQGVTIAIQNGGGLRASIDEGMATVGDVLSVLPFQNTLATMKLKGADIVASLETAVNDIENGAGRFPQVGGLKYTLDMTVAPDQGRIKDVEVLDGDQWVAIEMEKVYGVGTNDFMRKGGDGYALFASNAVDPYDYGPGMEEIVAEYLANNAPYKPKLEGRITVIEAN</sequence>
<evidence type="ECO:0000259" key="4">
    <source>
        <dbReference type="Pfam" id="PF00149"/>
    </source>
</evidence>
<dbReference type="PROSITE" id="PS00785">
    <property type="entry name" value="5_NUCLEOTIDASE_1"/>
    <property type="match status" value="1"/>
</dbReference>
<evidence type="ECO:0000313" key="6">
    <source>
        <dbReference type="EMBL" id="MEX4006860.1"/>
    </source>
</evidence>
<evidence type="ECO:0000256" key="3">
    <source>
        <dbReference type="RuleBase" id="RU362119"/>
    </source>
</evidence>
<dbReference type="InterPro" id="IPR004843">
    <property type="entry name" value="Calcineurin-like_PHP"/>
</dbReference>
<dbReference type="PANTHER" id="PTHR11575">
    <property type="entry name" value="5'-NUCLEOTIDASE-RELATED"/>
    <property type="match status" value="1"/>
</dbReference>
<accession>A0ABV3WQM9</accession>